<dbReference type="GO" id="GO:0103016">
    <property type="term" value="F:tRNA-uridine 2-sulfurtransferase activity"/>
    <property type="evidence" value="ECO:0007669"/>
    <property type="project" value="UniProtKB-EC"/>
</dbReference>
<dbReference type="HAMAP" id="MF_00144">
    <property type="entry name" value="tRNA_thiouridyl_MnmA"/>
    <property type="match status" value="1"/>
</dbReference>
<keyword evidence="10 14" id="KW-0067">ATP-binding</keyword>
<dbReference type="OrthoDB" id="9800696at2"/>
<protein>
    <recommendedName>
        <fullName evidence="4 14">tRNA-specific 2-thiouridylase MnmA</fullName>
        <ecNumber evidence="3 14">2.8.1.13</ecNumber>
    </recommendedName>
</protein>
<dbReference type="FunFam" id="2.30.30.280:FF:000001">
    <property type="entry name" value="tRNA-specific 2-thiouridylase MnmA"/>
    <property type="match status" value="1"/>
</dbReference>
<dbReference type="Pfam" id="PF03054">
    <property type="entry name" value="tRNA_Me_trans"/>
    <property type="match status" value="1"/>
</dbReference>
<evidence type="ECO:0000256" key="8">
    <source>
        <dbReference type="ARBA" id="ARBA00022694"/>
    </source>
</evidence>
<dbReference type="PANTHER" id="PTHR11933">
    <property type="entry name" value="TRNA 5-METHYLAMINOMETHYL-2-THIOURIDYLATE -METHYLTRANSFERASE"/>
    <property type="match status" value="1"/>
</dbReference>
<evidence type="ECO:0000256" key="12">
    <source>
        <dbReference type="ARBA" id="ARBA00023157"/>
    </source>
</evidence>
<dbReference type="NCBIfam" id="TIGR00420">
    <property type="entry name" value="trmU"/>
    <property type="match status" value="1"/>
</dbReference>
<dbReference type="Gene3D" id="2.40.30.10">
    <property type="entry name" value="Translation factors"/>
    <property type="match status" value="1"/>
</dbReference>
<dbReference type="InterPro" id="IPR046885">
    <property type="entry name" value="MnmA-like_C"/>
</dbReference>
<dbReference type="FunFam" id="3.40.50.620:FF:000004">
    <property type="entry name" value="tRNA-specific 2-thiouridylase MnmA"/>
    <property type="match status" value="1"/>
</dbReference>
<feature type="domain" description="tRNA-specific 2-thiouridylase MnmA-like central" evidence="16">
    <location>
        <begin position="204"/>
        <end position="271"/>
    </location>
</feature>
<feature type="binding site" evidence="14">
    <location>
        <position position="123"/>
    </location>
    <ligand>
        <name>ATP</name>
        <dbReference type="ChEBI" id="CHEBI:30616"/>
    </ligand>
</feature>
<dbReference type="InterPro" id="IPR023382">
    <property type="entry name" value="MnmA-like_central_sf"/>
</dbReference>
<evidence type="ECO:0000259" key="16">
    <source>
        <dbReference type="Pfam" id="PF20259"/>
    </source>
</evidence>
<dbReference type="PANTHER" id="PTHR11933:SF5">
    <property type="entry name" value="MITOCHONDRIAL TRNA-SPECIFIC 2-THIOURIDYLASE 1"/>
    <property type="match status" value="1"/>
</dbReference>
<comment type="caution">
    <text evidence="14">Lacks conserved residue(s) required for the propagation of feature annotation.</text>
</comment>
<gene>
    <name evidence="14" type="primary">mnmA</name>
    <name evidence="17" type="ORF">CNR27_09875</name>
</gene>
<dbReference type="FunFam" id="2.40.30.10:FF:000023">
    <property type="entry name" value="tRNA-specific 2-thiouridylase MnmA"/>
    <property type="match status" value="1"/>
</dbReference>
<evidence type="ECO:0000256" key="1">
    <source>
        <dbReference type="ARBA" id="ARBA00004496"/>
    </source>
</evidence>
<dbReference type="GO" id="GO:0002143">
    <property type="term" value="P:tRNA wobble position uridine thiolation"/>
    <property type="evidence" value="ECO:0007669"/>
    <property type="project" value="TreeGrafter"/>
</dbReference>
<dbReference type="EMBL" id="CP023406">
    <property type="protein sequence ID" value="ATD67700.1"/>
    <property type="molecule type" value="Genomic_DNA"/>
</dbReference>
<dbReference type="AlphaFoldDB" id="A0A290XEZ1"/>
<dbReference type="Gene3D" id="2.30.30.280">
    <property type="entry name" value="Adenine nucleotide alpha hydrolases-like domains"/>
    <property type="match status" value="1"/>
</dbReference>
<feature type="region of interest" description="Interaction with tRNA" evidence="14">
    <location>
        <begin position="145"/>
        <end position="147"/>
    </location>
</feature>
<evidence type="ECO:0000256" key="4">
    <source>
        <dbReference type="ARBA" id="ARBA00013805"/>
    </source>
</evidence>
<evidence type="ECO:0000256" key="6">
    <source>
        <dbReference type="ARBA" id="ARBA00022555"/>
    </source>
</evidence>
<keyword evidence="6 14" id="KW-0820">tRNA-binding</keyword>
<dbReference type="Gene3D" id="3.40.50.620">
    <property type="entry name" value="HUPs"/>
    <property type="match status" value="1"/>
</dbReference>
<dbReference type="Pfam" id="PF20258">
    <property type="entry name" value="tRNA_Me_trans_C"/>
    <property type="match status" value="1"/>
</dbReference>
<dbReference type="EC" id="2.8.1.13" evidence="3 14"/>
<feature type="active site" description="Cysteine persulfide intermediate" evidence="14">
    <location>
        <position position="195"/>
    </location>
</feature>
<keyword evidence="5 14" id="KW-0963">Cytoplasm</keyword>
<feature type="active site" description="Nucleophile" evidence="14">
    <location>
        <position position="99"/>
    </location>
</feature>
<dbReference type="InterPro" id="IPR004506">
    <property type="entry name" value="MnmA-like"/>
</dbReference>
<evidence type="ECO:0000256" key="7">
    <source>
        <dbReference type="ARBA" id="ARBA00022679"/>
    </source>
</evidence>
<proteinExistence type="inferred from homology"/>
<keyword evidence="12" id="KW-1015">Disulfide bond</keyword>
<comment type="catalytic activity">
    <reaction evidence="13 14">
        <text>S-sulfanyl-L-cysteinyl-[protein] + uridine(34) in tRNA + AH2 + ATP = 2-thiouridine(34) in tRNA + L-cysteinyl-[protein] + A + AMP + diphosphate + H(+)</text>
        <dbReference type="Rhea" id="RHEA:47032"/>
        <dbReference type="Rhea" id="RHEA-COMP:10131"/>
        <dbReference type="Rhea" id="RHEA-COMP:11726"/>
        <dbReference type="Rhea" id="RHEA-COMP:11727"/>
        <dbReference type="Rhea" id="RHEA-COMP:11728"/>
        <dbReference type="ChEBI" id="CHEBI:13193"/>
        <dbReference type="ChEBI" id="CHEBI:15378"/>
        <dbReference type="ChEBI" id="CHEBI:17499"/>
        <dbReference type="ChEBI" id="CHEBI:29950"/>
        <dbReference type="ChEBI" id="CHEBI:30616"/>
        <dbReference type="ChEBI" id="CHEBI:33019"/>
        <dbReference type="ChEBI" id="CHEBI:61963"/>
        <dbReference type="ChEBI" id="CHEBI:65315"/>
        <dbReference type="ChEBI" id="CHEBI:87170"/>
        <dbReference type="ChEBI" id="CHEBI:456215"/>
        <dbReference type="EC" id="2.8.1.13"/>
    </reaction>
</comment>
<dbReference type="SUPFAM" id="SSF52402">
    <property type="entry name" value="Adenine nucleotide alpha hydrolases-like"/>
    <property type="match status" value="1"/>
</dbReference>
<feature type="binding site" evidence="14">
    <location>
        <begin position="9"/>
        <end position="16"/>
    </location>
    <ligand>
        <name>ATP</name>
        <dbReference type="ChEBI" id="CHEBI:30616"/>
    </ligand>
</feature>
<dbReference type="Pfam" id="PF20259">
    <property type="entry name" value="tRNA_Me_trans_M"/>
    <property type="match status" value="1"/>
</dbReference>
<feature type="site" description="Interaction with tRNA" evidence="14">
    <location>
        <position position="124"/>
    </location>
</feature>
<feature type="region of interest" description="Interaction with tRNA" evidence="14">
    <location>
        <begin position="307"/>
        <end position="308"/>
    </location>
</feature>
<evidence type="ECO:0000256" key="5">
    <source>
        <dbReference type="ARBA" id="ARBA00022490"/>
    </source>
</evidence>
<feature type="region of interest" description="Interaction with target base in tRNA" evidence="14">
    <location>
        <begin position="94"/>
        <end position="96"/>
    </location>
</feature>
<evidence type="ECO:0000256" key="9">
    <source>
        <dbReference type="ARBA" id="ARBA00022741"/>
    </source>
</evidence>
<dbReference type="GO" id="GO:0005737">
    <property type="term" value="C:cytoplasm"/>
    <property type="evidence" value="ECO:0007669"/>
    <property type="project" value="UniProtKB-SubCell"/>
</dbReference>
<comment type="function">
    <text evidence="14">Catalyzes the 2-thiolation of uridine at the wobble position (U34) of tRNA, leading to the formation of s(2)U34.</text>
</comment>
<feature type="binding site" evidence="14">
    <location>
        <position position="35"/>
    </location>
    <ligand>
        <name>ATP</name>
        <dbReference type="ChEBI" id="CHEBI:30616"/>
    </ligand>
</feature>
<evidence type="ECO:0000256" key="10">
    <source>
        <dbReference type="ARBA" id="ARBA00022840"/>
    </source>
</evidence>
<dbReference type="GO" id="GO:0005524">
    <property type="term" value="F:ATP binding"/>
    <property type="evidence" value="ECO:0007669"/>
    <property type="project" value="UniProtKB-KW"/>
</dbReference>
<keyword evidence="8 14" id="KW-0819">tRNA processing</keyword>
<comment type="similarity">
    <text evidence="2 14">Belongs to the MnmA/TRMU family.</text>
</comment>
<name>A0A290XEZ1_9GAMM</name>
<evidence type="ECO:0000313" key="18">
    <source>
        <dbReference type="Proteomes" id="UP000218968"/>
    </source>
</evidence>
<keyword evidence="11 14" id="KW-0694">RNA-binding</keyword>
<dbReference type="Proteomes" id="UP000218968">
    <property type="component" value="Chromosome"/>
</dbReference>
<dbReference type="NCBIfam" id="NF001138">
    <property type="entry name" value="PRK00143.1"/>
    <property type="match status" value="1"/>
</dbReference>
<sequence>MSTPDIIVGMSGGVDSSVAALLLRDAGTPLAGLFMQNWADDGSGECRAEADRRDAVAVSGRLGIPIHFRDFSGEYWGGVFEHFIAEYAAGRTPNPDVLCNREIKFKHFLDAAHALGAARIATGHYARVDHEGGRWRLLRALDRNKDQSYFLHQLGQRQLAATLFPLGGLPKTDVRALARAAGLPTAEKKDSTGICFIGERDFRTFLGQYLPAREGEMRTPDGRTVGTHPGVFYFTLGQREGLQIGGVRGFEAAPWYVVGKDVGDNVLYVAQGADTPYLLSSHLTSEPAHWIGGDPPAQRFRCTAQTRYRQHEESCEVTIDENTGRLDVRFDRPQRAVTPGQSVVLYDGDVCLGGAIIARTDAPLELRAREVAA</sequence>
<dbReference type="RefSeq" id="WP_096298376.1">
    <property type="nucleotide sequence ID" value="NZ_CP023406.1"/>
</dbReference>
<dbReference type="InterPro" id="IPR014729">
    <property type="entry name" value="Rossmann-like_a/b/a_fold"/>
</dbReference>
<keyword evidence="7 14" id="KW-0808">Transferase</keyword>
<keyword evidence="18" id="KW-1185">Reference proteome</keyword>
<keyword evidence="9 14" id="KW-0547">Nucleotide-binding</keyword>
<evidence type="ECO:0000313" key="17">
    <source>
        <dbReference type="EMBL" id="ATD67700.1"/>
    </source>
</evidence>
<evidence type="ECO:0000256" key="2">
    <source>
        <dbReference type="ARBA" id="ARBA00006191"/>
    </source>
</evidence>
<evidence type="ECO:0000259" key="15">
    <source>
        <dbReference type="Pfam" id="PF20258"/>
    </source>
</evidence>
<organism evidence="17 18">
    <name type="scientific">Luteimonas chenhongjianii</name>
    <dbReference type="NCBI Taxonomy" id="2006110"/>
    <lineage>
        <taxon>Bacteria</taxon>
        <taxon>Pseudomonadati</taxon>
        <taxon>Pseudomonadota</taxon>
        <taxon>Gammaproteobacteria</taxon>
        <taxon>Lysobacterales</taxon>
        <taxon>Lysobacteraceae</taxon>
        <taxon>Luteimonas</taxon>
    </lineage>
</organism>
<feature type="site" description="Interaction with tRNA" evidence="14">
    <location>
        <position position="341"/>
    </location>
</feature>
<evidence type="ECO:0000256" key="3">
    <source>
        <dbReference type="ARBA" id="ARBA00011949"/>
    </source>
</evidence>
<evidence type="ECO:0000256" key="11">
    <source>
        <dbReference type="ARBA" id="ARBA00022884"/>
    </source>
</evidence>
<evidence type="ECO:0000256" key="13">
    <source>
        <dbReference type="ARBA" id="ARBA00051542"/>
    </source>
</evidence>
<feature type="domain" description="tRNA-specific 2-thiouridylase MnmA-like C-terminal" evidence="15">
    <location>
        <begin position="281"/>
        <end position="357"/>
    </location>
</feature>
<comment type="subcellular location">
    <subcellularLocation>
        <location evidence="1 14">Cytoplasm</location>
    </subcellularLocation>
</comment>
<dbReference type="GO" id="GO:0000049">
    <property type="term" value="F:tRNA binding"/>
    <property type="evidence" value="ECO:0007669"/>
    <property type="project" value="UniProtKB-KW"/>
</dbReference>
<dbReference type="CDD" id="cd01998">
    <property type="entry name" value="MnmA_TRMU-like"/>
    <property type="match status" value="1"/>
</dbReference>
<reference evidence="18" key="1">
    <citation type="submission" date="2017-09" db="EMBL/GenBank/DDBJ databases">
        <title>Luteimonas liuhanmingii sp.nov., isolated from the intestinal contents of Tibetan Plateau Pika in Yushu, Qinghai Province, China.</title>
        <authorList>
            <person name="Gui Z."/>
        </authorList>
    </citation>
    <scope>NUCLEOTIDE SEQUENCE [LARGE SCALE GENOMIC DNA]</scope>
    <source>
        <strain evidence="18">100111</strain>
    </source>
</reference>
<evidence type="ECO:0000256" key="14">
    <source>
        <dbReference type="HAMAP-Rule" id="MF_00144"/>
    </source>
</evidence>
<dbReference type="KEGG" id="lum:CNR27_09875"/>
<dbReference type="InterPro" id="IPR046884">
    <property type="entry name" value="MnmA-like_central"/>
</dbReference>
<accession>A0A290XEZ1</accession>